<dbReference type="AlphaFoldDB" id="A0A645CLH4"/>
<protein>
    <submittedName>
        <fullName evidence="1">Uncharacterized protein</fullName>
    </submittedName>
</protein>
<sequence>MPAGPVIKKCTLIMATCVVTCCTYIENTLAFNNFFDMGSYKSVFEKRFIRPSNIITDNLAAFGNKSVNSSVKFYLVIACAVEIQFRIRGYLMDYFKHYSSLRSIS</sequence>
<evidence type="ECO:0000313" key="1">
    <source>
        <dbReference type="EMBL" id="MPM77831.1"/>
    </source>
</evidence>
<reference evidence="1" key="1">
    <citation type="submission" date="2019-08" db="EMBL/GenBank/DDBJ databases">
        <authorList>
            <person name="Kucharzyk K."/>
            <person name="Murdoch R.W."/>
            <person name="Higgins S."/>
            <person name="Loffler F."/>
        </authorList>
    </citation>
    <scope>NUCLEOTIDE SEQUENCE</scope>
</reference>
<accession>A0A645CLH4</accession>
<comment type="caution">
    <text evidence="1">The sequence shown here is derived from an EMBL/GenBank/DDBJ whole genome shotgun (WGS) entry which is preliminary data.</text>
</comment>
<name>A0A645CLH4_9ZZZZ</name>
<proteinExistence type="predicted"/>
<gene>
    <name evidence="1" type="ORF">SDC9_124839</name>
</gene>
<organism evidence="1">
    <name type="scientific">bioreactor metagenome</name>
    <dbReference type="NCBI Taxonomy" id="1076179"/>
    <lineage>
        <taxon>unclassified sequences</taxon>
        <taxon>metagenomes</taxon>
        <taxon>ecological metagenomes</taxon>
    </lineage>
</organism>
<dbReference type="EMBL" id="VSSQ01028212">
    <property type="protein sequence ID" value="MPM77831.1"/>
    <property type="molecule type" value="Genomic_DNA"/>
</dbReference>